<organism evidence="3 4">
    <name type="scientific">Cricetibacter osteomyelitidis</name>
    <dbReference type="NCBI Taxonomy" id="1521931"/>
    <lineage>
        <taxon>Bacteria</taxon>
        <taxon>Pseudomonadati</taxon>
        <taxon>Pseudomonadota</taxon>
        <taxon>Gammaproteobacteria</taxon>
        <taxon>Pasteurellales</taxon>
        <taxon>Pasteurellaceae</taxon>
        <taxon>Cricetibacter</taxon>
    </lineage>
</organism>
<dbReference type="EMBL" id="SLYB01000016">
    <property type="protein sequence ID" value="TCP94663.1"/>
    <property type="molecule type" value="Genomic_DNA"/>
</dbReference>
<dbReference type="InterPro" id="IPR036465">
    <property type="entry name" value="vWFA_dom_sf"/>
</dbReference>
<comment type="caution">
    <text evidence="3">The sequence shown here is derived from an EMBL/GenBank/DDBJ whole genome shotgun (WGS) entry which is preliminary data.</text>
</comment>
<feature type="transmembrane region" description="Helical" evidence="1">
    <location>
        <begin position="24"/>
        <end position="45"/>
    </location>
</feature>
<dbReference type="OrthoDB" id="5670502at2"/>
<dbReference type="Pfam" id="PF13400">
    <property type="entry name" value="Tad"/>
    <property type="match status" value="1"/>
</dbReference>
<dbReference type="RefSeq" id="WP_131977290.1">
    <property type="nucleotide sequence ID" value="NZ_SLYB01000016.1"/>
</dbReference>
<accession>A0A4V2T1S3</accession>
<sequence>MKNSFYFTRLFLHKIKRFYHDESGVYAVMTALLLFPLLVVIAFAVDGSGILLDKARLAQATSQAALSLTAENNKYREKSHDDVDRQSFTPEQLKKFGNSKSAKQDSRNLELVHGIAKAYFYSKKNNDQTDFVTITDNFRYKCEEVDSLGPNRYEVRKPVVCEVQGKVNRQFWLPWGTGLVENSLMENRLPIDSGLTYAVKQKGITVPIDLMLVSDFSGSMLQDVNGNEAWRNRKIDILVSVVKDIQDLLLPAKPSADVSPYNRMGFSAFAGGAKQLGERGQECVLPYYVKDDRYSEIRDSLRRGHWPNERNFNRKLDVEKTIGDIKNFNGKKRDYKLILNNPGSCLGDNYNIATTDAWFDQKNKNISGALKKITPKGWTAATSGMIIGANVMMIKNEEAKAKPEELGTNTQRVMLVLSDGEDNKPTERTLITLLENNLCNAIRERVDTLQDNKYPRLPTRIAFVAFGYTPNEKQEKVWKQCVGNDQYYKADSREGLLKAFKQIISFEEEVGTSSSKKPKLK</sequence>
<proteinExistence type="predicted"/>
<protein>
    <submittedName>
        <fullName evidence="3">Tight adherence protein G</fullName>
    </submittedName>
</protein>
<keyword evidence="1" id="KW-0812">Transmembrane</keyword>
<evidence type="ECO:0000259" key="2">
    <source>
        <dbReference type="Pfam" id="PF13400"/>
    </source>
</evidence>
<keyword evidence="1" id="KW-1133">Transmembrane helix</keyword>
<evidence type="ECO:0000256" key="1">
    <source>
        <dbReference type="SAM" id="Phobius"/>
    </source>
</evidence>
<name>A0A4V2T1S3_9PAST</name>
<keyword evidence="1" id="KW-0472">Membrane</keyword>
<evidence type="ECO:0000313" key="4">
    <source>
        <dbReference type="Proteomes" id="UP000295763"/>
    </source>
</evidence>
<dbReference type="Gene3D" id="3.40.50.410">
    <property type="entry name" value="von Willebrand factor, type A domain"/>
    <property type="match status" value="1"/>
</dbReference>
<dbReference type="AlphaFoldDB" id="A0A4V2T1S3"/>
<keyword evidence="4" id="KW-1185">Reference proteome</keyword>
<dbReference type="InterPro" id="IPR028087">
    <property type="entry name" value="Tad_N"/>
</dbReference>
<reference evidence="3 4" key="1">
    <citation type="submission" date="2019-03" db="EMBL/GenBank/DDBJ databases">
        <title>Genomic Encyclopedia of Type Strains, Phase IV (KMG-IV): sequencing the most valuable type-strain genomes for metagenomic binning, comparative biology and taxonomic classification.</title>
        <authorList>
            <person name="Goeker M."/>
        </authorList>
    </citation>
    <scope>NUCLEOTIDE SEQUENCE [LARGE SCALE GENOMIC DNA]</scope>
    <source>
        <strain evidence="3 4">DSM 28404</strain>
    </source>
</reference>
<dbReference type="Proteomes" id="UP000295763">
    <property type="component" value="Unassembled WGS sequence"/>
</dbReference>
<feature type="domain" description="Putative Flp pilus-assembly TadG-like N-terminal" evidence="2">
    <location>
        <begin position="26"/>
        <end position="67"/>
    </location>
</feature>
<evidence type="ECO:0000313" key="3">
    <source>
        <dbReference type="EMBL" id="TCP94663.1"/>
    </source>
</evidence>
<dbReference type="SUPFAM" id="SSF53300">
    <property type="entry name" value="vWA-like"/>
    <property type="match status" value="1"/>
</dbReference>
<gene>
    <name evidence="3" type="ORF">EDC44_11625</name>
</gene>